<organism evidence="9 10">
    <name type="scientific">Chitinophaga filiformis</name>
    <name type="common">Myxococcus filiformis</name>
    <name type="synonym">Flexibacter filiformis</name>
    <dbReference type="NCBI Taxonomy" id="104663"/>
    <lineage>
        <taxon>Bacteria</taxon>
        <taxon>Pseudomonadati</taxon>
        <taxon>Bacteroidota</taxon>
        <taxon>Chitinophagia</taxon>
        <taxon>Chitinophagales</taxon>
        <taxon>Chitinophagaceae</taxon>
        <taxon>Chitinophaga</taxon>
    </lineage>
</organism>
<keyword evidence="5" id="KW-0812">Transmembrane</keyword>
<dbReference type="STRING" id="104663.SAMN04488121_101199"/>
<dbReference type="PANTHER" id="PTHR30026">
    <property type="entry name" value="OUTER MEMBRANE PROTEIN TOLC"/>
    <property type="match status" value="1"/>
</dbReference>
<dbReference type="AlphaFoldDB" id="A0A1G7GX36"/>
<evidence type="ECO:0000256" key="2">
    <source>
        <dbReference type="ARBA" id="ARBA00007613"/>
    </source>
</evidence>
<keyword evidence="6" id="KW-0472">Membrane</keyword>
<dbReference type="RefSeq" id="WP_089828371.1">
    <property type="nucleotide sequence ID" value="NZ_FNBN01000001.1"/>
</dbReference>
<dbReference type="InterPro" id="IPR003423">
    <property type="entry name" value="OMP_efflux"/>
</dbReference>
<dbReference type="Proteomes" id="UP000199045">
    <property type="component" value="Unassembled WGS sequence"/>
</dbReference>
<comment type="similarity">
    <text evidence="2">Belongs to the outer membrane factor (OMF) (TC 1.B.17) family.</text>
</comment>
<keyword evidence="3" id="KW-0813">Transport</keyword>
<evidence type="ECO:0000256" key="5">
    <source>
        <dbReference type="ARBA" id="ARBA00022692"/>
    </source>
</evidence>
<protein>
    <submittedName>
        <fullName evidence="9">Outer membrane protein TolC</fullName>
    </submittedName>
</protein>
<dbReference type="SUPFAM" id="SSF56954">
    <property type="entry name" value="Outer membrane efflux proteins (OEP)"/>
    <property type="match status" value="1"/>
</dbReference>
<dbReference type="GO" id="GO:1990281">
    <property type="term" value="C:efflux pump complex"/>
    <property type="evidence" value="ECO:0007669"/>
    <property type="project" value="TreeGrafter"/>
</dbReference>
<comment type="subcellular location">
    <subcellularLocation>
        <location evidence="1">Cell outer membrane</location>
    </subcellularLocation>
</comment>
<feature type="signal peptide" evidence="8">
    <location>
        <begin position="1"/>
        <end position="21"/>
    </location>
</feature>
<proteinExistence type="inferred from homology"/>
<dbReference type="GO" id="GO:0015288">
    <property type="term" value="F:porin activity"/>
    <property type="evidence" value="ECO:0007669"/>
    <property type="project" value="TreeGrafter"/>
</dbReference>
<evidence type="ECO:0000256" key="8">
    <source>
        <dbReference type="SAM" id="SignalP"/>
    </source>
</evidence>
<dbReference type="EMBL" id="FNBN01000001">
    <property type="protein sequence ID" value="SDE92732.1"/>
    <property type="molecule type" value="Genomic_DNA"/>
</dbReference>
<feature type="chain" id="PRO_5011568784" evidence="8">
    <location>
        <begin position="22"/>
        <end position="491"/>
    </location>
</feature>
<evidence type="ECO:0000256" key="1">
    <source>
        <dbReference type="ARBA" id="ARBA00004442"/>
    </source>
</evidence>
<dbReference type="PANTHER" id="PTHR30026:SF20">
    <property type="entry name" value="OUTER MEMBRANE PROTEIN TOLC"/>
    <property type="match status" value="1"/>
</dbReference>
<dbReference type="Gene3D" id="1.20.1600.10">
    <property type="entry name" value="Outer membrane efflux proteins (OEP)"/>
    <property type="match status" value="1"/>
</dbReference>
<dbReference type="Pfam" id="PF02321">
    <property type="entry name" value="OEP"/>
    <property type="match status" value="2"/>
</dbReference>
<gene>
    <name evidence="9" type="ORF">SAMN04488121_101199</name>
</gene>
<dbReference type="GO" id="GO:0009279">
    <property type="term" value="C:cell outer membrane"/>
    <property type="evidence" value="ECO:0007669"/>
    <property type="project" value="UniProtKB-SubCell"/>
</dbReference>
<name>A0A1G7GX36_CHIFI</name>
<reference evidence="9 10" key="1">
    <citation type="submission" date="2016-10" db="EMBL/GenBank/DDBJ databases">
        <authorList>
            <person name="de Groot N.N."/>
        </authorList>
    </citation>
    <scope>NUCLEOTIDE SEQUENCE [LARGE SCALE GENOMIC DNA]</scope>
    <source>
        <strain evidence="9 10">DSM 527</strain>
    </source>
</reference>
<evidence type="ECO:0000256" key="6">
    <source>
        <dbReference type="ARBA" id="ARBA00023136"/>
    </source>
</evidence>
<dbReference type="InterPro" id="IPR051906">
    <property type="entry name" value="TolC-like"/>
</dbReference>
<accession>A0A1G7GX36</accession>
<evidence type="ECO:0000256" key="7">
    <source>
        <dbReference type="ARBA" id="ARBA00023237"/>
    </source>
</evidence>
<dbReference type="OrthoDB" id="940457at2"/>
<evidence type="ECO:0000256" key="3">
    <source>
        <dbReference type="ARBA" id="ARBA00022448"/>
    </source>
</evidence>
<dbReference type="GO" id="GO:0015562">
    <property type="term" value="F:efflux transmembrane transporter activity"/>
    <property type="evidence" value="ECO:0007669"/>
    <property type="project" value="InterPro"/>
</dbReference>
<evidence type="ECO:0000313" key="10">
    <source>
        <dbReference type="Proteomes" id="UP000199045"/>
    </source>
</evidence>
<evidence type="ECO:0000256" key="4">
    <source>
        <dbReference type="ARBA" id="ARBA00022452"/>
    </source>
</evidence>
<keyword evidence="4" id="KW-1134">Transmembrane beta strand</keyword>
<keyword evidence="7" id="KW-0998">Cell outer membrane</keyword>
<keyword evidence="8" id="KW-0732">Signal</keyword>
<evidence type="ECO:0000313" key="9">
    <source>
        <dbReference type="EMBL" id="SDE92732.1"/>
    </source>
</evidence>
<sequence length="491" mass="55915">MTKIPILFTFCGLITCTVTCAQQTLSLQGVVQQAQQQSPSYYKARSSALNSLYAFRYYIAGRRPQLGLQASNNSSFLGNIESIRQPDGTYAFSRSSYSFTLMSLSAQQIVPFTGGQLSVATNLQRNDVFDPSSGISYLSTPFSINYSQPMLLYNPYRWDARIQPLLYEESKKQYVEALEKTGLEASGYFFDALMAQQQEMILQQNVANTDTLYRISKGRFELGKIAENELLQIELNLLNARNNLEQATLSKEIAYRQLTQFLSLPKGSTIQVALPDTVPSLQIPLDIAQREAQDNRQAVLAFRRQRLQAEQEVAEARGNNGYQLNLSANFGQARQGASIKNAYGGGNLQQNQLLSVGIAIPIIDWGKARNRVRQAKANQELIEIDIQQQERSFEQEIYLQTQQFNIQQKLLESAAKADTIARQRYEITKQRYFIGKISITDLNLAQQEKDMANQNYINALRSFWTSYYTVRLLTLYDFERSQKIKYEFAER</sequence>